<name>A0A375HC39_9BURK</name>
<geneLocation type="plasmid" evidence="3">
    <name>cbm2613_p</name>
</geneLocation>
<dbReference type="Proteomes" id="UP000256952">
    <property type="component" value="Plasmid CBM2613_p"/>
</dbReference>
<evidence type="ECO:0000313" key="2">
    <source>
        <dbReference type="EMBL" id="SPD49302.1"/>
    </source>
</evidence>
<dbReference type="EMBL" id="LT984809">
    <property type="protein sequence ID" value="SPD49302.1"/>
    <property type="molecule type" value="Genomic_DNA"/>
</dbReference>
<accession>A0A375HC39</accession>
<dbReference type="AlphaFoldDB" id="A0A375HC39"/>
<keyword evidence="2" id="KW-0614">Plasmid</keyword>
<geneLocation type="plasmid" evidence="1">
    <name>CBM2613_p</name>
</geneLocation>
<proteinExistence type="predicted"/>
<gene>
    <name evidence="2" type="ORF">CBM2612_P0647</name>
    <name evidence="1" type="ORF">CBM2613_P60181</name>
</gene>
<evidence type="ECO:0000313" key="3">
    <source>
        <dbReference type="Proteomes" id="UP000256952"/>
    </source>
</evidence>
<organism evidence="2">
    <name type="scientific">Cupriavidus taiwanensis</name>
    <dbReference type="NCBI Taxonomy" id="164546"/>
    <lineage>
        <taxon>Bacteria</taxon>
        <taxon>Pseudomonadati</taxon>
        <taxon>Pseudomonadota</taxon>
        <taxon>Betaproteobacteria</taxon>
        <taxon>Burkholderiales</taxon>
        <taxon>Burkholderiaceae</taxon>
        <taxon>Cupriavidus</taxon>
    </lineage>
</organism>
<reference evidence="1" key="1">
    <citation type="submission" date="2018-01" db="EMBL/GenBank/DDBJ databases">
        <authorList>
            <person name="Clerissi C."/>
        </authorList>
    </citation>
    <scope>NUCLEOTIDE SEQUENCE</scope>
    <source>
        <strain evidence="1">Cupriavidus taiwanensis STM 8556</strain>
        <plasmid evidence="1">CBM2613_p</plasmid>
    </source>
</reference>
<evidence type="ECO:0000313" key="1">
    <source>
        <dbReference type="EMBL" id="SOZ74878.1"/>
    </source>
</evidence>
<dbReference type="EMBL" id="LT976981">
    <property type="protein sequence ID" value="SOZ74878.1"/>
    <property type="molecule type" value="Genomic_DNA"/>
</dbReference>
<protein>
    <submittedName>
        <fullName evidence="2">Uncharacterized protein</fullName>
    </submittedName>
</protein>
<reference evidence="2 3" key="2">
    <citation type="submission" date="2018-01" db="EMBL/GenBank/DDBJ databases">
        <authorList>
            <person name="Gaut B.S."/>
            <person name="Morton B.R."/>
            <person name="Clegg M.T."/>
            <person name="Duvall M.R."/>
        </authorList>
    </citation>
    <scope>NUCLEOTIDE SEQUENCE</scope>
    <source>
        <strain evidence="2">Cupriavidus taiwanensis STM 8555</strain>
        <plasmid evidence="2">I</plasmid>
        <plasmid evidence="3">Plasmid cbm2613_p</plasmid>
    </source>
</reference>
<sequence length="41" mass="4594">MPFLLGWLSLNLVLTSVVMAIIFHRDSMAHDDRGTAAEEHV</sequence>
<geneLocation type="plasmid" evidence="2">
    <name>I</name>
</geneLocation>